<dbReference type="EMBL" id="JAVDQA010000015">
    <property type="protein sequence ID" value="MDR6302299.1"/>
    <property type="molecule type" value="Genomic_DNA"/>
</dbReference>
<accession>A0ABU1K9L1</accession>
<evidence type="ECO:0000313" key="1">
    <source>
        <dbReference type="EMBL" id="MDR6302299.1"/>
    </source>
</evidence>
<sequence>FNPDVKAYNDYYPFGMLLPGRHANTPDYRYGFQGQEMDNELKGEGNSVDFGERMLDTRIGRWFRPDRVKKPWLSQYQFASNNPINNVDPDGQDEIHFFYRLQDVLDEEGNASQQMVLNVEIVENDKEHTFFIHNNSRPDKEPVQIFPFQENRLPNQSSMEAYDAKVPLANGTRWMYGLFEKGTDDYTYLGRILQAAPELVEHYEKDSDGTGTRFNGAINMAGSVDFAETMIEGTETVYAIVDGYYLVKGLGKFAVKQLTKSSGGVDLVLKFKKGWTAEQKAAAVKKVEQLSNSKTVVVKKPQRKANARSRYKKAGYDVDDIEDVDHIIDLQLGGADDISNMKGLDKSVNRSIGRQIQNVIKELPEGTKINKVIIKD</sequence>
<evidence type="ECO:0000313" key="2">
    <source>
        <dbReference type="Proteomes" id="UP001257659"/>
    </source>
</evidence>
<dbReference type="RefSeq" id="WP_309730805.1">
    <property type="nucleotide sequence ID" value="NZ_JAVDQA010000015.1"/>
</dbReference>
<dbReference type="Gene3D" id="2.180.10.10">
    <property type="entry name" value="RHS repeat-associated core"/>
    <property type="match status" value="1"/>
</dbReference>
<dbReference type="NCBIfam" id="TIGR03696">
    <property type="entry name" value="Rhs_assc_core"/>
    <property type="match status" value="1"/>
</dbReference>
<protein>
    <submittedName>
        <fullName evidence="1">RHS repeat-associated protein</fullName>
    </submittedName>
</protein>
<name>A0ABU1K9L1_9FLAO</name>
<proteinExistence type="predicted"/>
<dbReference type="CDD" id="cd00085">
    <property type="entry name" value="HNHc"/>
    <property type="match status" value="1"/>
</dbReference>
<comment type="caution">
    <text evidence="1">The sequence shown here is derived from an EMBL/GenBank/DDBJ whole genome shotgun (WGS) entry which is preliminary data.</text>
</comment>
<dbReference type="Proteomes" id="UP001257659">
    <property type="component" value="Unassembled WGS sequence"/>
</dbReference>
<keyword evidence="2" id="KW-1185">Reference proteome</keyword>
<dbReference type="InterPro" id="IPR022385">
    <property type="entry name" value="Rhs_assc_core"/>
</dbReference>
<feature type="non-terminal residue" evidence="1">
    <location>
        <position position="1"/>
    </location>
</feature>
<gene>
    <name evidence="1" type="ORF">GGR31_002979</name>
</gene>
<reference evidence="1 2" key="1">
    <citation type="submission" date="2023-07" db="EMBL/GenBank/DDBJ databases">
        <title>Genomic Encyclopedia of Type Strains, Phase IV (KMG-IV): sequencing the most valuable type-strain genomes for metagenomic binning, comparative biology and taxonomic classification.</title>
        <authorList>
            <person name="Goeker M."/>
        </authorList>
    </citation>
    <scope>NUCLEOTIDE SEQUENCE [LARGE SCALE GENOMIC DNA]</scope>
    <source>
        <strain evidence="1 2">DSM 102814</strain>
    </source>
</reference>
<dbReference type="InterPro" id="IPR003615">
    <property type="entry name" value="HNH_nuc"/>
</dbReference>
<organism evidence="1 2">
    <name type="scientific">Mesonia maritima</name>
    <dbReference type="NCBI Taxonomy" id="1793873"/>
    <lineage>
        <taxon>Bacteria</taxon>
        <taxon>Pseudomonadati</taxon>
        <taxon>Bacteroidota</taxon>
        <taxon>Flavobacteriia</taxon>
        <taxon>Flavobacteriales</taxon>
        <taxon>Flavobacteriaceae</taxon>
        <taxon>Mesonia</taxon>
    </lineage>
</organism>